<keyword evidence="1" id="KW-0175">Coiled coil</keyword>
<evidence type="ECO:0000313" key="4">
    <source>
        <dbReference type="Proteomes" id="UP000217257"/>
    </source>
</evidence>
<dbReference type="PANTHER" id="PTHR21248">
    <property type="entry name" value="CARDIOLIPIN SYNTHASE"/>
    <property type="match status" value="1"/>
</dbReference>
<dbReference type="GO" id="GO:0032049">
    <property type="term" value="P:cardiolipin biosynthetic process"/>
    <property type="evidence" value="ECO:0007669"/>
    <property type="project" value="TreeGrafter"/>
</dbReference>
<dbReference type="AlphaFoldDB" id="A0A250J1K0"/>
<feature type="coiled-coil region" evidence="1">
    <location>
        <begin position="66"/>
        <end position="93"/>
    </location>
</feature>
<dbReference type="InterPro" id="IPR025202">
    <property type="entry name" value="PLD-like_dom"/>
</dbReference>
<dbReference type="Pfam" id="PF13091">
    <property type="entry name" value="PLDc_2"/>
    <property type="match status" value="1"/>
</dbReference>
<sequence>MPSLGRVNTLSRLLIACLWCGTACVRRDFPEQLRVRDHVPSSGPELSLALYQSVGIGLRPGHGVELVQDERILDTLEEEIREARESIHLLLSRWEPGDASRRLVQALAARRPEVECRILVDPLQSPAFKDQVESQLVRAGCEVRAFRPFIGQEVVFADSRLEARNHRQLVIRDGRGGLTGGFGAVAPRGGTRDTYVHVEGPAVRQLQQSFARDWLEAGGGLLPESAFPPLDSQGEARAGFIASTGSPSLSHSERMVQVLLASAQHRLWLTNACFVPTPATVDTLIHKAKSGVDVRILVPGLEGADTTARVLAAQRSSYERLLENGVRLWEYQRAPLESRTMLVDDHLVAVGTTNLQAHASALLEEGALVVEDGPLAHSLATSFEQDLTHAVEIRKEQWRERGWFQRFTYRLPSSAAGCR</sequence>
<evidence type="ECO:0000256" key="1">
    <source>
        <dbReference type="SAM" id="Coils"/>
    </source>
</evidence>
<gene>
    <name evidence="3" type="ORF">CYFUS_002692</name>
</gene>
<dbReference type="GO" id="GO:0008808">
    <property type="term" value="F:cardiolipin synthase activity"/>
    <property type="evidence" value="ECO:0007669"/>
    <property type="project" value="TreeGrafter"/>
</dbReference>
<dbReference type="KEGG" id="cfus:CYFUS_002692"/>
<dbReference type="Gene3D" id="3.30.870.10">
    <property type="entry name" value="Endonuclease Chain A"/>
    <property type="match status" value="2"/>
</dbReference>
<dbReference type="PANTHER" id="PTHR21248:SF22">
    <property type="entry name" value="PHOSPHOLIPASE D"/>
    <property type="match status" value="1"/>
</dbReference>
<dbReference type="GO" id="GO:0016020">
    <property type="term" value="C:membrane"/>
    <property type="evidence" value="ECO:0007669"/>
    <property type="project" value="TreeGrafter"/>
</dbReference>
<feature type="domain" description="Phospholipase D-like" evidence="2">
    <location>
        <begin position="259"/>
        <end position="386"/>
    </location>
</feature>
<evidence type="ECO:0000313" key="3">
    <source>
        <dbReference type="EMBL" id="ATB37271.1"/>
    </source>
</evidence>
<dbReference type="SUPFAM" id="SSF56024">
    <property type="entry name" value="Phospholipase D/nuclease"/>
    <property type="match status" value="2"/>
</dbReference>
<name>A0A250J1K0_9BACT</name>
<organism evidence="3 4">
    <name type="scientific">Cystobacter fuscus</name>
    <dbReference type="NCBI Taxonomy" id="43"/>
    <lineage>
        <taxon>Bacteria</taxon>
        <taxon>Pseudomonadati</taxon>
        <taxon>Myxococcota</taxon>
        <taxon>Myxococcia</taxon>
        <taxon>Myxococcales</taxon>
        <taxon>Cystobacterineae</taxon>
        <taxon>Archangiaceae</taxon>
        <taxon>Cystobacter</taxon>
    </lineage>
</organism>
<accession>A0A250J1K0</accession>
<evidence type="ECO:0000259" key="2">
    <source>
        <dbReference type="Pfam" id="PF13091"/>
    </source>
</evidence>
<dbReference type="EMBL" id="CP022098">
    <property type="protein sequence ID" value="ATB37271.1"/>
    <property type="molecule type" value="Genomic_DNA"/>
</dbReference>
<reference evidence="3 4" key="1">
    <citation type="submission" date="2017-06" db="EMBL/GenBank/DDBJ databases">
        <title>Sequencing and comparative analysis of myxobacterial genomes.</title>
        <authorList>
            <person name="Rupp O."/>
            <person name="Goesmann A."/>
            <person name="Sogaard-Andersen L."/>
        </authorList>
    </citation>
    <scope>NUCLEOTIDE SEQUENCE [LARGE SCALE GENOMIC DNA]</scope>
    <source>
        <strain evidence="3 4">DSM 52655</strain>
    </source>
</reference>
<proteinExistence type="predicted"/>
<dbReference type="Proteomes" id="UP000217257">
    <property type="component" value="Chromosome"/>
</dbReference>
<protein>
    <recommendedName>
        <fullName evidence="2">Phospholipase D-like domain-containing protein</fullName>
    </recommendedName>
</protein>